<organism evidence="3 6">
    <name type="scientific">Halococcus dombrowskii</name>
    <dbReference type="NCBI Taxonomy" id="179637"/>
    <lineage>
        <taxon>Archaea</taxon>
        <taxon>Methanobacteriati</taxon>
        <taxon>Methanobacteriota</taxon>
        <taxon>Stenosarchaea group</taxon>
        <taxon>Halobacteria</taxon>
        <taxon>Halobacteriales</taxon>
        <taxon>Halococcaceae</taxon>
        <taxon>Halococcus</taxon>
    </lineage>
</organism>
<feature type="domain" description="DUF8108" evidence="2">
    <location>
        <begin position="10"/>
        <end position="77"/>
    </location>
</feature>
<dbReference type="InterPro" id="IPR058962">
    <property type="entry name" value="DUF8108_N"/>
</dbReference>
<accession>A0AAV3SGU9</accession>
<reference evidence="3" key="1">
    <citation type="journal article" date="2014" name="Int. J. Syst. Evol. Microbiol.">
        <title>Complete genome sequence of Corynebacterium casei LMG S-19264T (=DSM 44701T), isolated from a smear-ripened cheese.</title>
        <authorList>
            <consortium name="US DOE Joint Genome Institute (JGI-PGF)"/>
            <person name="Walter F."/>
            <person name="Albersmeier A."/>
            <person name="Kalinowski J."/>
            <person name="Ruckert C."/>
        </authorList>
    </citation>
    <scope>NUCLEOTIDE SEQUENCE</scope>
    <source>
        <strain evidence="3">JCM 12289</strain>
    </source>
</reference>
<reference evidence="3" key="3">
    <citation type="submission" date="2023-12" db="EMBL/GenBank/DDBJ databases">
        <authorList>
            <person name="Sun Q."/>
            <person name="Inoue M."/>
        </authorList>
    </citation>
    <scope>NUCLEOTIDE SEQUENCE</scope>
    <source>
        <strain evidence="3">JCM 12289</strain>
    </source>
</reference>
<proteinExistence type="predicted"/>
<keyword evidence="5" id="KW-1185">Reference proteome</keyword>
<evidence type="ECO:0000313" key="6">
    <source>
        <dbReference type="Proteomes" id="UP001500962"/>
    </source>
</evidence>
<evidence type="ECO:0000259" key="2">
    <source>
        <dbReference type="Pfam" id="PF26438"/>
    </source>
</evidence>
<keyword evidence="1" id="KW-1133">Transmembrane helix</keyword>
<dbReference type="EMBL" id="BAAADN010000034">
    <property type="protein sequence ID" value="GAA0465361.1"/>
    <property type="molecule type" value="Genomic_DNA"/>
</dbReference>
<dbReference type="KEGG" id="hdo:MUK72_00785"/>
<evidence type="ECO:0000313" key="5">
    <source>
        <dbReference type="Proteomes" id="UP000830542"/>
    </source>
</evidence>
<dbReference type="Proteomes" id="UP001500962">
    <property type="component" value="Unassembled WGS sequence"/>
</dbReference>
<dbReference type="EMBL" id="CP095005">
    <property type="protein sequence ID" value="UOO95268.1"/>
    <property type="molecule type" value="Genomic_DNA"/>
</dbReference>
<protein>
    <recommendedName>
        <fullName evidence="2">DUF8108 domain-containing protein</fullName>
    </recommendedName>
</protein>
<sequence>MARIRRVDDQREMEKVIDDFVTQGYRIKEQGENSTMMKEKDWGSGGMHLIVLVFLGWWTVGIANAVYAAYKYFTGAEVKIQVEESSA</sequence>
<evidence type="ECO:0000313" key="4">
    <source>
        <dbReference type="EMBL" id="UOO95268.1"/>
    </source>
</evidence>
<dbReference type="Pfam" id="PF26438">
    <property type="entry name" value="DUF8108_N"/>
    <property type="match status" value="1"/>
</dbReference>
<gene>
    <name evidence="3" type="ORF">GCM10008985_22880</name>
    <name evidence="4" type="ORF">MUK72_00785</name>
</gene>
<feature type="transmembrane region" description="Helical" evidence="1">
    <location>
        <begin position="46"/>
        <end position="70"/>
    </location>
</feature>
<evidence type="ECO:0000256" key="1">
    <source>
        <dbReference type="SAM" id="Phobius"/>
    </source>
</evidence>
<name>A0AAV3SGU9_HALDO</name>
<dbReference type="Proteomes" id="UP000830542">
    <property type="component" value="Chromosome"/>
</dbReference>
<keyword evidence="1" id="KW-0472">Membrane</keyword>
<keyword evidence="1" id="KW-0812">Transmembrane</keyword>
<dbReference type="AlphaFoldDB" id="A0AAV3SGU9"/>
<evidence type="ECO:0000313" key="3">
    <source>
        <dbReference type="EMBL" id="GAA0465361.1"/>
    </source>
</evidence>
<dbReference type="GeneID" id="71760339"/>
<reference evidence="4" key="2">
    <citation type="submission" date="2022-04" db="EMBL/GenBank/DDBJ databases">
        <title>Sequencing and genomic assembly of Halococcus dombrowskii.</title>
        <authorList>
            <person name="Lim S.W."/>
            <person name="MacLea K.S."/>
        </authorList>
    </citation>
    <scope>NUCLEOTIDE SEQUENCE</scope>
    <source>
        <strain evidence="4">H4</strain>
    </source>
</reference>
<dbReference type="RefSeq" id="WP_244702753.1">
    <property type="nucleotide sequence ID" value="NZ_BAAADN010000034.1"/>
</dbReference>